<keyword evidence="1" id="KW-0732">Signal</keyword>
<dbReference type="PANTHER" id="PTHR47791:SF1">
    <property type="entry name" value="ENDO MANNANASE, GH76 FAMILY (EUROFUNG)"/>
    <property type="match status" value="1"/>
</dbReference>
<protein>
    <recommendedName>
        <fullName evidence="4">Glycosyl hydrolase</fullName>
    </recommendedName>
</protein>
<keyword evidence="3" id="KW-1185">Reference proteome</keyword>
<gene>
    <name evidence="2" type="ORF">VTJ49DRAFT_2806</name>
</gene>
<dbReference type="SUPFAM" id="SSF48208">
    <property type="entry name" value="Six-hairpin glycosidases"/>
    <property type="match status" value="1"/>
</dbReference>
<dbReference type="InterPro" id="IPR005198">
    <property type="entry name" value="Glyco_hydro_76"/>
</dbReference>
<proteinExistence type="predicted"/>
<dbReference type="Pfam" id="PF03663">
    <property type="entry name" value="Glyco_hydro_76"/>
    <property type="match status" value="1"/>
</dbReference>
<sequence length="401" mass="43657">MVLIRWAGLAFLAVNLAHATSGHLTSRAPSAENILAAAEALQGWYNPSKGLWDSTNWWNSANCLTVLANWALVDVSRSRQIDVPSIIANTFEKAQRDVLRVRKTIRESGLIESRYDLHANKRGFTEFLNEYYDDEGWWALALIRAWDVTRHGPYLDMAERIFRDMQGGVDDTCGGGIWWSKARDYKNAIANELYLSVAASLANRVPTREGEYVRIAADTWAWFKASGMINQDGLVNDGLDILPDGRCVNNGRPTWTYNQGVLLGGLVELAVATGNGSVLDQAVRTAKAALAALTDDEGILREATGCEPNCGADGSQFKGIFMRNLAYLQRAAPNDEFLVAILRNADAVWAKNRNEKNQFGISWSGPPEAGGGPNASTHSSALDVVVAARAVVEANGAVSNG</sequence>
<evidence type="ECO:0008006" key="4">
    <source>
        <dbReference type="Google" id="ProtNLM"/>
    </source>
</evidence>
<dbReference type="InterPro" id="IPR053169">
    <property type="entry name" value="MUG_Protein"/>
</dbReference>
<accession>A0ABR3VA53</accession>
<dbReference type="Proteomes" id="UP001583172">
    <property type="component" value="Unassembled WGS sequence"/>
</dbReference>
<name>A0ABR3VA53_HUMIN</name>
<comment type="caution">
    <text evidence="2">The sequence shown here is derived from an EMBL/GenBank/DDBJ whole genome shotgun (WGS) entry which is preliminary data.</text>
</comment>
<evidence type="ECO:0000313" key="3">
    <source>
        <dbReference type="Proteomes" id="UP001583172"/>
    </source>
</evidence>
<evidence type="ECO:0000256" key="1">
    <source>
        <dbReference type="SAM" id="SignalP"/>
    </source>
</evidence>
<dbReference type="PANTHER" id="PTHR47791">
    <property type="entry name" value="MEIOTICALLY UP-REGULATED GENE 191 PROTEIN"/>
    <property type="match status" value="1"/>
</dbReference>
<dbReference type="InterPro" id="IPR008928">
    <property type="entry name" value="6-hairpin_glycosidase_sf"/>
</dbReference>
<dbReference type="EMBL" id="JAZGSY010000222">
    <property type="protein sequence ID" value="KAL1838316.1"/>
    <property type="molecule type" value="Genomic_DNA"/>
</dbReference>
<feature type="chain" id="PRO_5046027869" description="Glycosyl hydrolase" evidence="1">
    <location>
        <begin position="20"/>
        <end position="401"/>
    </location>
</feature>
<organism evidence="2 3">
    <name type="scientific">Humicola insolens</name>
    <name type="common">Soft-rot fungus</name>
    <dbReference type="NCBI Taxonomy" id="85995"/>
    <lineage>
        <taxon>Eukaryota</taxon>
        <taxon>Fungi</taxon>
        <taxon>Dikarya</taxon>
        <taxon>Ascomycota</taxon>
        <taxon>Pezizomycotina</taxon>
        <taxon>Sordariomycetes</taxon>
        <taxon>Sordariomycetidae</taxon>
        <taxon>Sordariales</taxon>
        <taxon>Chaetomiaceae</taxon>
        <taxon>Mycothermus</taxon>
    </lineage>
</organism>
<feature type="signal peptide" evidence="1">
    <location>
        <begin position="1"/>
        <end position="19"/>
    </location>
</feature>
<dbReference type="Gene3D" id="1.50.10.20">
    <property type="match status" value="1"/>
</dbReference>
<reference evidence="2 3" key="1">
    <citation type="journal article" date="2024" name="Commun. Biol.">
        <title>Comparative genomic analysis of thermophilic fungi reveals convergent evolutionary adaptations and gene losses.</title>
        <authorList>
            <person name="Steindorff A.S."/>
            <person name="Aguilar-Pontes M.V."/>
            <person name="Robinson A.J."/>
            <person name="Andreopoulos B."/>
            <person name="LaButti K."/>
            <person name="Kuo A."/>
            <person name="Mondo S."/>
            <person name="Riley R."/>
            <person name="Otillar R."/>
            <person name="Haridas S."/>
            <person name="Lipzen A."/>
            <person name="Grimwood J."/>
            <person name="Schmutz J."/>
            <person name="Clum A."/>
            <person name="Reid I.D."/>
            <person name="Moisan M.C."/>
            <person name="Butler G."/>
            <person name="Nguyen T.T.M."/>
            <person name="Dewar K."/>
            <person name="Conant G."/>
            <person name="Drula E."/>
            <person name="Henrissat B."/>
            <person name="Hansel C."/>
            <person name="Singer S."/>
            <person name="Hutchinson M.I."/>
            <person name="de Vries R.P."/>
            <person name="Natvig D.O."/>
            <person name="Powell A.J."/>
            <person name="Tsang A."/>
            <person name="Grigoriev I.V."/>
        </authorList>
    </citation>
    <scope>NUCLEOTIDE SEQUENCE [LARGE SCALE GENOMIC DNA]</scope>
    <source>
        <strain evidence="2 3">CBS 620.91</strain>
    </source>
</reference>
<evidence type="ECO:0000313" key="2">
    <source>
        <dbReference type="EMBL" id="KAL1838316.1"/>
    </source>
</evidence>